<gene>
    <name evidence="1" type="ORF">ACFO4R_07820</name>
</gene>
<dbReference type="Proteomes" id="UP001595916">
    <property type="component" value="Unassembled WGS sequence"/>
</dbReference>
<sequence length="127" mass="15214">LLKEVGTIAEDYLTLYTEFEAMETQVSVVWKDVLWFKQLYENEKNKEQQVLHKLSEEVIIEDPPKIEQQGDLVSISVEELQNYIQKSNELEHIYSMRTWKMVEKYRNFMDYTGAGKKLKGMRDLFRK</sequence>
<dbReference type="RefSeq" id="WP_379788519.1">
    <property type="nucleotide sequence ID" value="NZ_JBHSHL010000028.1"/>
</dbReference>
<reference evidence="2" key="1">
    <citation type="journal article" date="2019" name="Int. J. Syst. Evol. Microbiol.">
        <title>The Global Catalogue of Microorganisms (GCM) 10K type strain sequencing project: providing services to taxonomists for standard genome sequencing and annotation.</title>
        <authorList>
            <consortium name="The Broad Institute Genomics Platform"/>
            <consortium name="The Broad Institute Genome Sequencing Center for Infectious Disease"/>
            <person name="Wu L."/>
            <person name="Ma J."/>
        </authorList>
    </citation>
    <scope>NUCLEOTIDE SEQUENCE [LARGE SCALE GENOMIC DNA]</scope>
    <source>
        <strain evidence="2">CCUG 46385</strain>
    </source>
</reference>
<name>A0ABV9QLA4_9FIRM</name>
<feature type="non-terminal residue" evidence="1">
    <location>
        <position position="1"/>
    </location>
</feature>
<evidence type="ECO:0000313" key="2">
    <source>
        <dbReference type="Proteomes" id="UP001595916"/>
    </source>
</evidence>
<proteinExistence type="predicted"/>
<dbReference type="EMBL" id="JBHSHL010000028">
    <property type="protein sequence ID" value="MFC4804988.1"/>
    <property type="molecule type" value="Genomic_DNA"/>
</dbReference>
<evidence type="ECO:0000313" key="1">
    <source>
        <dbReference type="EMBL" id="MFC4804988.1"/>
    </source>
</evidence>
<organism evidence="1 2">
    <name type="scientific">Filifactor villosus</name>
    <dbReference type="NCBI Taxonomy" id="29374"/>
    <lineage>
        <taxon>Bacteria</taxon>
        <taxon>Bacillati</taxon>
        <taxon>Bacillota</taxon>
        <taxon>Clostridia</taxon>
        <taxon>Peptostreptococcales</taxon>
        <taxon>Filifactoraceae</taxon>
        <taxon>Filifactor</taxon>
    </lineage>
</organism>
<comment type="caution">
    <text evidence="1">The sequence shown here is derived from an EMBL/GenBank/DDBJ whole genome shotgun (WGS) entry which is preliminary data.</text>
</comment>
<accession>A0ABV9QLA4</accession>
<protein>
    <submittedName>
        <fullName evidence="1">Uncharacterized protein</fullName>
    </submittedName>
</protein>
<keyword evidence="2" id="KW-1185">Reference proteome</keyword>